<protein>
    <submittedName>
        <fullName evidence="2">Uncharacterized protein</fullName>
    </submittedName>
</protein>
<feature type="region of interest" description="Disordered" evidence="1">
    <location>
        <begin position="30"/>
        <end position="65"/>
    </location>
</feature>
<dbReference type="RefSeq" id="WP_124943070.1">
    <property type="nucleotide sequence ID" value="NZ_RHGY01000003.1"/>
</dbReference>
<feature type="compositionally biased region" description="Polar residues" evidence="1">
    <location>
        <begin position="311"/>
        <end position="326"/>
    </location>
</feature>
<evidence type="ECO:0000313" key="2">
    <source>
        <dbReference type="EMBL" id="RRG18075.1"/>
    </source>
</evidence>
<evidence type="ECO:0000313" key="3">
    <source>
        <dbReference type="Proteomes" id="UP000275836"/>
    </source>
</evidence>
<feature type="region of interest" description="Disordered" evidence="1">
    <location>
        <begin position="307"/>
        <end position="326"/>
    </location>
</feature>
<sequence length="326" mass="34381">MKKIIIAVMGAVVVIGAGFGIGAYTQHEQTQKKATTKQPTQKHEKKTSHSSAKKTSSRSAKSASKLEVNLDDKHKFLALIETPGANKLGIDAQQLQAGSYKSTAVGGENLGPQKVSSLTLTSTDANQLVSDLSDPNTKAYQVTPGSGGVNVYVLTTSNDATLFCAQNVSTTQQIADQGIHLTNSEIEQTLSQNTALTKSITDKVFVDADNDATPSSSSSSEQQSDQDTKPATASSHKLSDADALSLLKNSSIPETETRTAQVAQTNPDGSMLLVSYPGAKGENHFILRPINGDQVKIDATYGSAQGGFTPFENQSQYGPSSITVSR</sequence>
<organism evidence="2 3">
    <name type="scientific">Weissella viridescens</name>
    <name type="common">Lactobacillus viridescens</name>
    <dbReference type="NCBI Taxonomy" id="1629"/>
    <lineage>
        <taxon>Bacteria</taxon>
        <taxon>Bacillati</taxon>
        <taxon>Bacillota</taxon>
        <taxon>Bacilli</taxon>
        <taxon>Lactobacillales</taxon>
        <taxon>Lactobacillaceae</taxon>
        <taxon>Weissella</taxon>
    </lineage>
</organism>
<gene>
    <name evidence="2" type="ORF">D3P96_03880</name>
</gene>
<dbReference type="EMBL" id="RHGY01000003">
    <property type="protein sequence ID" value="RRG18075.1"/>
    <property type="molecule type" value="Genomic_DNA"/>
</dbReference>
<evidence type="ECO:0000256" key="1">
    <source>
        <dbReference type="SAM" id="MobiDB-lite"/>
    </source>
</evidence>
<feature type="compositionally biased region" description="Low complexity" evidence="1">
    <location>
        <begin position="215"/>
        <end position="225"/>
    </location>
</feature>
<dbReference type="OrthoDB" id="2149782at2"/>
<dbReference type="Proteomes" id="UP000275836">
    <property type="component" value="Unassembled WGS sequence"/>
</dbReference>
<dbReference type="AlphaFoldDB" id="A0A3P2RF56"/>
<feature type="compositionally biased region" description="Low complexity" evidence="1">
    <location>
        <begin position="30"/>
        <end position="39"/>
    </location>
</feature>
<name>A0A3P2RF56_WEIVI</name>
<reference evidence="2 3" key="1">
    <citation type="submission" date="2018-10" db="EMBL/GenBank/DDBJ databases">
        <title>Draft genome sequence of Weissella viridescens UCO-SMC3.</title>
        <authorList>
            <person name="Garcia-Cancino A."/>
            <person name="Espinoza-Monje M."/>
            <person name="Albarracin L."/>
            <person name="Garcia-Castillo V."/>
            <person name="Campos-Martin J."/>
            <person name="Nakano Y."/>
            <person name="Guitierrez-Zamorano C."/>
            <person name="Ikeda-Ohtsubo W."/>
            <person name="Morita H."/>
            <person name="Kitazawa H."/>
            <person name="Villena J."/>
        </authorList>
    </citation>
    <scope>NUCLEOTIDE SEQUENCE [LARGE SCALE GENOMIC DNA]</scope>
    <source>
        <strain evidence="2 3">UCO-SMC3</strain>
    </source>
</reference>
<accession>A0A3P2RF56</accession>
<feature type="compositionally biased region" description="Basic residues" evidence="1">
    <location>
        <begin position="43"/>
        <end position="56"/>
    </location>
</feature>
<feature type="region of interest" description="Disordered" evidence="1">
    <location>
        <begin position="208"/>
        <end position="240"/>
    </location>
</feature>
<comment type="caution">
    <text evidence="2">The sequence shown here is derived from an EMBL/GenBank/DDBJ whole genome shotgun (WGS) entry which is preliminary data.</text>
</comment>
<proteinExistence type="predicted"/>